<dbReference type="EMBL" id="JARBHB010000002">
    <property type="protein sequence ID" value="KAJ8891947.1"/>
    <property type="molecule type" value="Genomic_DNA"/>
</dbReference>
<dbReference type="PANTHER" id="PTHR21505">
    <property type="entry name" value="MADF DOMAIN-CONTAINING PROTEIN-RELATED"/>
    <property type="match status" value="1"/>
</dbReference>
<sequence length="131" mass="14302">MELSKGKKTIELIEMYRGSPCLWDPQHPEYKKNAVKNDARITVSVTVGCTAIGAKKKMESLMTSFRRTSESTSTVNLNNTLEHSSAPNSQQTVSAVSTESTQGTSTAVQAPRKRVVEDPRIQAAMQVTSSL</sequence>
<dbReference type="PROSITE" id="PS51029">
    <property type="entry name" value="MADF"/>
    <property type="match status" value="1"/>
</dbReference>
<dbReference type="Pfam" id="PF10545">
    <property type="entry name" value="MADF_DNA_bdg"/>
    <property type="match status" value="1"/>
</dbReference>
<keyword evidence="4" id="KW-1185">Reference proteome</keyword>
<accession>A0ABQ9I5N0</accession>
<protein>
    <recommendedName>
        <fullName evidence="2">MADF domain-containing protein</fullName>
    </recommendedName>
</protein>
<dbReference type="Proteomes" id="UP001159363">
    <property type="component" value="Chromosome 2"/>
</dbReference>
<name>A0ABQ9I5N0_9NEOP</name>
<feature type="region of interest" description="Disordered" evidence="1">
    <location>
        <begin position="79"/>
        <end position="131"/>
    </location>
</feature>
<organism evidence="3 4">
    <name type="scientific">Dryococelus australis</name>
    <dbReference type="NCBI Taxonomy" id="614101"/>
    <lineage>
        <taxon>Eukaryota</taxon>
        <taxon>Metazoa</taxon>
        <taxon>Ecdysozoa</taxon>
        <taxon>Arthropoda</taxon>
        <taxon>Hexapoda</taxon>
        <taxon>Insecta</taxon>
        <taxon>Pterygota</taxon>
        <taxon>Neoptera</taxon>
        <taxon>Polyneoptera</taxon>
        <taxon>Phasmatodea</taxon>
        <taxon>Verophasmatodea</taxon>
        <taxon>Anareolatae</taxon>
        <taxon>Phasmatidae</taxon>
        <taxon>Eurycanthinae</taxon>
        <taxon>Dryococelus</taxon>
    </lineage>
</organism>
<proteinExistence type="predicted"/>
<dbReference type="PANTHER" id="PTHR21505:SF12">
    <property type="entry name" value="MADF DOMAIN-CONTAINING PROTEIN-RELATED"/>
    <property type="match status" value="1"/>
</dbReference>
<feature type="compositionally biased region" description="Polar residues" evidence="1">
    <location>
        <begin position="79"/>
        <end position="108"/>
    </location>
</feature>
<gene>
    <name evidence="3" type="ORF">PR048_004512</name>
</gene>
<reference evidence="3 4" key="1">
    <citation type="submission" date="2023-02" db="EMBL/GenBank/DDBJ databases">
        <title>LHISI_Scaffold_Assembly.</title>
        <authorList>
            <person name="Stuart O.P."/>
            <person name="Cleave R."/>
            <person name="Magrath M.J.L."/>
            <person name="Mikheyev A.S."/>
        </authorList>
    </citation>
    <scope>NUCLEOTIDE SEQUENCE [LARGE SCALE GENOMIC DNA]</scope>
    <source>
        <strain evidence="3">Daus_M_001</strain>
        <tissue evidence="3">Leg muscle</tissue>
    </source>
</reference>
<feature type="domain" description="MADF" evidence="2">
    <location>
        <begin position="11"/>
        <end position="95"/>
    </location>
</feature>
<evidence type="ECO:0000313" key="3">
    <source>
        <dbReference type="EMBL" id="KAJ8891947.1"/>
    </source>
</evidence>
<evidence type="ECO:0000259" key="2">
    <source>
        <dbReference type="PROSITE" id="PS51029"/>
    </source>
</evidence>
<comment type="caution">
    <text evidence="3">The sequence shown here is derived from an EMBL/GenBank/DDBJ whole genome shotgun (WGS) entry which is preliminary data.</text>
</comment>
<dbReference type="InterPro" id="IPR006578">
    <property type="entry name" value="MADF-dom"/>
</dbReference>
<evidence type="ECO:0000256" key="1">
    <source>
        <dbReference type="SAM" id="MobiDB-lite"/>
    </source>
</evidence>
<evidence type="ECO:0000313" key="4">
    <source>
        <dbReference type="Proteomes" id="UP001159363"/>
    </source>
</evidence>